<accession>A0AAV2I327</accession>
<keyword evidence="9 11" id="KW-0739">Sodium transport</keyword>
<comment type="caution">
    <text evidence="12">The sequence shown here is derived from an EMBL/GenBank/DDBJ whole genome shotgun (WGS) entry which is preliminary data.</text>
</comment>
<keyword evidence="13" id="KW-1185">Reference proteome</keyword>
<evidence type="ECO:0000256" key="4">
    <source>
        <dbReference type="ARBA" id="ARBA00022692"/>
    </source>
</evidence>
<comment type="subcellular location">
    <subcellularLocation>
        <location evidence="1">Membrane</location>
        <topology evidence="1">Multi-pass membrane protein</topology>
    </subcellularLocation>
</comment>
<protein>
    <submittedName>
        <fullName evidence="12">Uncharacterized protein</fullName>
    </submittedName>
</protein>
<evidence type="ECO:0000256" key="1">
    <source>
        <dbReference type="ARBA" id="ARBA00004141"/>
    </source>
</evidence>
<keyword evidence="3 11" id="KW-0894">Sodium channel</keyword>
<comment type="similarity">
    <text evidence="11">Belongs to the amiloride-sensitive sodium channel (TC 1.A.6) family.</text>
</comment>
<evidence type="ECO:0000256" key="2">
    <source>
        <dbReference type="ARBA" id="ARBA00022448"/>
    </source>
</evidence>
<dbReference type="Pfam" id="PF00858">
    <property type="entry name" value="ASC"/>
    <property type="match status" value="1"/>
</dbReference>
<dbReference type="EMBL" id="CAXITT010000377">
    <property type="protein sequence ID" value="CAL1540319.1"/>
    <property type="molecule type" value="Genomic_DNA"/>
</dbReference>
<gene>
    <name evidence="12" type="ORF">GSLYS_00013968001</name>
</gene>
<keyword evidence="6" id="KW-0915">Sodium</keyword>
<organism evidence="12 13">
    <name type="scientific">Lymnaea stagnalis</name>
    <name type="common">Great pond snail</name>
    <name type="synonym">Helix stagnalis</name>
    <dbReference type="NCBI Taxonomy" id="6523"/>
    <lineage>
        <taxon>Eukaryota</taxon>
        <taxon>Metazoa</taxon>
        <taxon>Spiralia</taxon>
        <taxon>Lophotrochozoa</taxon>
        <taxon>Mollusca</taxon>
        <taxon>Gastropoda</taxon>
        <taxon>Heterobranchia</taxon>
        <taxon>Euthyneura</taxon>
        <taxon>Panpulmonata</taxon>
        <taxon>Hygrophila</taxon>
        <taxon>Lymnaeoidea</taxon>
        <taxon>Lymnaeidae</taxon>
        <taxon>Lymnaea</taxon>
    </lineage>
</organism>
<dbReference type="AlphaFoldDB" id="A0AAV2I327"/>
<evidence type="ECO:0000256" key="11">
    <source>
        <dbReference type="RuleBase" id="RU000679"/>
    </source>
</evidence>
<evidence type="ECO:0000256" key="5">
    <source>
        <dbReference type="ARBA" id="ARBA00022989"/>
    </source>
</evidence>
<keyword evidence="10 11" id="KW-0407">Ion channel</keyword>
<proteinExistence type="inferred from homology"/>
<evidence type="ECO:0000256" key="10">
    <source>
        <dbReference type="ARBA" id="ARBA00023303"/>
    </source>
</evidence>
<dbReference type="Gene3D" id="1.10.287.820">
    <property type="entry name" value="Acid-sensing ion channel domain"/>
    <property type="match status" value="1"/>
</dbReference>
<feature type="non-terminal residue" evidence="12">
    <location>
        <position position="76"/>
    </location>
</feature>
<evidence type="ECO:0000256" key="7">
    <source>
        <dbReference type="ARBA" id="ARBA00023065"/>
    </source>
</evidence>
<evidence type="ECO:0000256" key="6">
    <source>
        <dbReference type="ARBA" id="ARBA00023053"/>
    </source>
</evidence>
<feature type="non-terminal residue" evidence="12">
    <location>
        <position position="1"/>
    </location>
</feature>
<keyword evidence="4 11" id="KW-0812">Transmembrane</keyword>
<dbReference type="InterPro" id="IPR001873">
    <property type="entry name" value="ENaC"/>
</dbReference>
<keyword evidence="5" id="KW-1133">Transmembrane helix</keyword>
<evidence type="ECO:0000313" key="13">
    <source>
        <dbReference type="Proteomes" id="UP001497497"/>
    </source>
</evidence>
<evidence type="ECO:0000256" key="3">
    <source>
        <dbReference type="ARBA" id="ARBA00022461"/>
    </source>
</evidence>
<evidence type="ECO:0000256" key="8">
    <source>
        <dbReference type="ARBA" id="ARBA00023136"/>
    </source>
</evidence>
<dbReference type="GO" id="GO:0016020">
    <property type="term" value="C:membrane"/>
    <property type="evidence" value="ECO:0007669"/>
    <property type="project" value="UniProtKB-SubCell"/>
</dbReference>
<reference evidence="12 13" key="1">
    <citation type="submission" date="2024-04" db="EMBL/GenBank/DDBJ databases">
        <authorList>
            <consortium name="Genoscope - CEA"/>
            <person name="William W."/>
        </authorList>
    </citation>
    <scope>NUCLEOTIDE SEQUENCE [LARGE SCALE GENOMIC DNA]</scope>
</reference>
<sequence length="76" mass="8898">RLGRPYGVCDDGEEFLRRYGTVYTRRTCQHVCEQTLIQQHCGCHDSQDEETHRLHNKEFGHACSTEKELRCMLATL</sequence>
<evidence type="ECO:0000256" key="9">
    <source>
        <dbReference type="ARBA" id="ARBA00023201"/>
    </source>
</evidence>
<dbReference type="Proteomes" id="UP001497497">
    <property type="component" value="Unassembled WGS sequence"/>
</dbReference>
<evidence type="ECO:0000313" key="12">
    <source>
        <dbReference type="EMBL" id="CAL1540319.1"/>
    </source>
</evidence>
<dbReference type="GO" id="GO:0005272">
    <property type="term" value="F:sodium channel activity"/>
    <property type="evidence" value="ECO:0007669"/>
    <property type="project" value="UniProtKB-KW"/>
</dbReference>
<keyword evidence="2 11" id="KW-0813">Transport</keyword>
<name>A0AAV2I327_LYMST</name>
<keyword evidence="8" id="KW-0472">Membrane</keyword>
<keyword evidence="7 11" id="KW-0406">Ion transport</keyword>